<evidence type="ECO:0000259" key="1">
    <source>
        <dbReference type="PROSITE" id="PS50053"/>
    </source>
</evidence>
<dbReference type="Proteomes" id="UP000785679">
    <property type="component" value="Unassembled WGS sequence"/>
</dbReference>
<dbReference type="InterPro" id="IPR050158">
    <property type="entry name" value="Ubiquitin_ubiquitin-like"/>
</dbReference>
<name>A0A8J8NCL6_HALGN</name>
<dbReference type="CDD" id="cd17039">
    <property type="entry name" value="Ubl_ubiquitin_like"/>
    <property type="match status" value="1"/>
</dbReference>
<dbReference type="Pfam" id="PF00240">
    <property type="entry name" value="ubiquitin"/>
    <property type="match status" value="2"/>
</dbReference>
<dbReference type="OrthoDB" id="1885901at2759"/>
<reference evidence="2" key="1">
    <citation type="submission" date="2019-06" db="EMBL/GenBank/DDBJ databases">
        <authorList>
            <person name="Zheng W."/>
        </authorList>
    </citation>
    <scope>NUCLEOTIDE SEQUENCE</scope>
    <source>
        <strain evidence="2">QDHG01</strain>
    </source>
</reference>
<dbReference type="SUPFAM" id="SSF54236">
    <property type="entry name" value="Ubiquitin-like"/>
    <property type="match status" value="2"/>
</dbReference>
<feature type="domain" description="Ubiquitin-like" evidence="1">
    <location>
        <begin position="6"/>
        <end position="94"/>
    </location>
</feature>
<organism evidence="2 3">
    <name type="scientific">Halteria grandinella</name>
    <dbReference type="NCBI Taxonomy" id="5974"/>
    <lineage>
        <taxon>Eukaryota</taxon>
        <taxon>Sar</taxon>
        <taxon>Alveolata</taxon>
        <taxon>Ciliophora</taxon>
        <taxon>Intramacronucleata</taxon>
        <taxon>Spirotrichea</taxon>
        <taxon>Stichotrichia</taxon>
        <taxon>Sporadotrichida</taxon>
        <taxon>Halteriidae</taxon>
        <taxon>Halteria</taxon>
    </lineage>
</organism>
<dbReference type="AlphaFoldDB" id="A0A8J8NCL6"/>
<dbReference type="InterPro" id="IPR000626">
    <property type="entry name" value="Ubiquitin-like_dom"/>
</dbReference>
<dbReference type="EMBL" id="RRYP01023746">
    <property type="protein sequence ID" value="TNV72180.1"/>
    <property type="molecule type" value="Genomic_DNA"/>
</dbReference>
<gene>
    <name evidence="2" type="ORF">FGO68_gene1409</name>
</gene>
<evidence type="ECO:0000313" key="3">
    <source>
        <dbReference type="Proteomes" id="UP000785679"/>
    </source>
</evidence>
<sequence length="200" mass="21396">MSQKQLQLFLKGVSGKTVILSDPNNPVTPSTTIKQLRNIITIKTGVSVDEQVLVYAGKPLTDIHSNGSGADMLVSDYNMVENGTLFLGLRVMGGSLLFTVKYQKSSQGSGDFEEIEMEESPSITIAALKKQIAALPNASLPPHFMKLMLGYKDLLDFQTLSQAGITAGCVVIQQKISLATLAGVTLSGKPCCIMLDCSEP</sequence>
<feature type="domain" description="Ubiquitin-like" evidence="1">
    <location>
        <begin position="96"/>
        <end position="171"/>
    </location>
</feature>
<proteinExistence type="predicted"/>
<dbReference type="Gene3D" id="3.10.20.90">
    <property type="entry name" value="Phosphatidylinositol 3-kinase Catalytic Subunit, Chain A, domain 1"/>
    <property type="match status" value="2"/>
</dbReference>
<dbReference type="PANTHER" id="PTHR10666">
    <property type="entry name" value="UBIQUITIN"/>
    <property type="match status" value="1"/>
</dbReference>
<keyword evidence="3" id="KW-1185">Reference proteome</keyword>
<protein>
    <recommendedName>
        <fullName evidence="1">Ubiquitin-like domain-containing protein</fullName>
    </recommendedName>
</protein>
<dbReference type="SMART" id="SM00213">
    <property type="entry name" value="UBQ"/>
    <property type="match status" value="2"/>
</dbReference>
<accession>A0A8J8NCL6</accession>
<dbReference type="InterPro" id="IPR029071">
    <property type="entry name" value="Ubiquitin-like_domsf"/>
</dbReference>
<evidence type="ECO:0000313" key="2">
    <source>
        <dbReference type="EMBL" id="TNV72180.1"/>
    </source>
</evidence>
<comment type="caution">
    <text evidence="2">The sequence shown here is derived from an EMBL/GenBank/DDBJ whole genome shotgun (WGS) entry which is preliminary data.</text>
</comment>
<dbReference type="PROSITE" id="PS50053">
    <property type="entry name" value="UBIQUITIN_2"/>
    <property type="match status" value="2"/>
</dbReference>